<evidence type="ECO:0000313" key="5">
    <source>
        <dbReference type="EMBL" id="MFD1185754.1"/>
    </source>
</evidence>
<protein>
    <recommendedName>
        <fullName evidence="4">phosphoglycolate phosphatase</fullName>
        <ecNumber evidence="4">3.1.3.18</ecNumber>
    </recommendedName>
</protein>
<dbReference type="EC" id="3.1.3.18" evidence="4"/>
<dbReference type="PANTHER" id="PTHR43434">
    <property type="entry name" value="PHOSPHOGLYCOLATE PHOSPHATASE"/>
    <property type="match status" value="1"/>
</dbReference>
<comment type="catalytic activity">
    <reaction evidence="1">
        <text>2-phosphoglycolate + H2O = glycolate + phosphate</text>
        <dbReference type="Rhea" id="RHEA:14369"/>
        <dbReference type="ChEBI" id="CHEBI:15377"/>
        <dbReference type="ChEBI" id="CHEBI:29805"/>
        <dbReference type="ChEBI" id="CHEBI:43474"/>
        <dbReference type="ChEBI" id="CHEBI:58033"/>
        <dbReference type="EC" id="3.1.3.18"/>
    </reaction>
</comment>
<dbReference type="InterPro" id="IPR050155">
    <property type="entry name" value="HAD-like_hydrolase_sf"/>
</dbReference>
<dbReference type="GO" id="GO:0016787">
    <property type="term" value="F:hydrolase activity"/>
    <property type="evidence" value="ECO:0007669"/>
    <property type="project" value="UniProtKB-KW"/>
</dbReference>
<dbReference type="Gene3D" id="3.40.50.1000">
    <property type="entry name" value="HAD superfamily/HAD-like"/>
    <property type="match status" value="1"/>
</dbReference>
<dbReference type="NCBIfam" id="TIGR01549">
    <property type="entry name" value="HAD-SF-IA-v1"/>
    <property type="match status" value="1"/>
</dbReference>
<evidence type="ECO:0000256" key="2">
    <source>
        <dbReference type="ARBA" id="ARBA00004818"/>
    </source>
</evidence>
<evidence type="ECO:0000256" key="3">
    <source>
        <dbReference type="ARBA" id="ARBA00006171"/>
    </source>
</evidence>
<comment type="caution">
    <text evidence="5">The sequence shown here is derived from an EMBL/GenBank/DDBJ whole genome shotgun (WGS) entry which is preliminary data.</text>
</comment>
<organism evidence="5 6">
    <name type="scientific">Pontibacter rugosus</name>
    <dbReference type="NCBI Taxonomy" id="1745966"/>
    <lineage>
        <taxon>Bacteria</taxon>
        <taxon>Pseudomonadati</taxon>
        <taxon>Bacteroidota</taxon>
        <taxon>Cytophagia</taxon>
        <taxon>Cytophagales</taxon>
        <taxon>Hymenobacteraceae</taxon>
        <taxon>Pontibacter</taxon>
    </lineage>
</organism>
<evidence type="ECO:0000313" key="6">
    <source>
        <dbReference type="Proteomes" id="UP001597094"/>
    </source>
</evidence>
<sequence>MNNTRNYDGLIFDLDGTLWDSTQTIADAWNAAASKFDFMDTGIHRDDIRRTAGMPYDAIYDKLFPSLNNEQREQLRAESGKLELAYLQKQGGILYPELEQTLKQLQTKYKLYIVSNCQSGYIEIFLKYNKLESYFTDIACFGDKRLPKGENIKQLVERNKLQQPVYIGDTQGDYDASVKAGTPFILAAYGFGEVDTEVESINSFAELQELI</sequence>
<comment type="pathway">
    <text evidence="2">Organic acid metabolism; glycolate biosynthesis; glycolate from 2-phosphoglycolate: step 1/1.</text>
</comment>
<dbReference type="InterPro" id="IPR041492">
    <property type="entry name" value="HAD_2"/>
</dbReference>
<dbReference type="SFLD" id="SFLDG01129">
    <property type="entry name" value="C1.5:_HAD__Beta-PGM__Phosphata"/>
    <property type="match status" value="1"/>
</dbReference>
<dbReference type="InterPro" id="IPR006439">
    <property type="entry name" value="HAD-SF_hydro_IA"/>
</dbReference>
<accession>A0ABW3SLN6</accession>
<evidence type="ECO:0000256" key="4">
    <source>
        <dbReference type="ARBA" id="ARBA00013078"/>
    </source>
</evidence>
<evidence type="ECO:0000256" key="1">
    <source>
        <dbReference type="ARBA" id="ARBA00000830"/>
    </source>
</evidence>
<dbReference type="InterPro" id="IPR036412">
    <property type="entry name" value="HAD-like_sf"/>
</dbReference>
<dbReference type="Pfam" id="PF13419">
    <property type="entry name" value="HAD_2"/>
    <property type="match status" value="1"/>
</dbReference>
<proteinExistence type="inferred from homology"/>
<comment type="similarity">
    <text evidence="3">Belongs to the HAD-like hydrolase superfamily. CbbY/CbbZ/Gph/YieH family.</text>
</comment>
<gene>
    <name evidence="5" type="ORF">ACFQ2O_05990</name>
</gene>
<keyword evidence="6" id="KW-1185">Reference proteome</keyword>
<name>A0ABW3SLN6_9BACT</name>
<keyword evidence="5" id="KW-0378">Hydrolase</keyword>
<dbReference type="SUPFAM" id="SSF56784">
    <property type="entry name" value="HAD-like"/>
    <property type="match status" value="1"/>
</dbReference>
<dbReference type="SFLD" id="SFLDS00003">
    <property type="entry name" value="Haloacid_Dehalogenase"/>
    <property type="match status" value="1"/>
</dbReference>
<dbReference type="RefSeq" id="WP_377523954.1">
    <property type="nucleotide sequence ID" value="NZ_JBHTLD010000035.1"/>
</dbReference>
<dbReference type="EMBL" id="JBHTLD010000035">
    <property type="protein sequence ID" value="MFD1185754.1"/>
    <property type="molecule type" value="Genomic_DNA"/>
</dbReference>
<dbReference type="InterPro" id="IPR023214">
    <property type="entry name" value="HAD_sf"/>
</dbReference>
<dbReference type="Gene3D" id="1.10.150.240">
    <property type="entry name" value="Putative phosphatase, domain 2"/>
    <property type="match status" value="1"/>
</dbReference>
<dbReference type="Proteomes" id="UP001597094">
    <property type="component" value="Unassembled WGS sequence"/>
</dbReference>
<dbReference type="PANTHER" id="PTHR43434:SF1">
    <property type="entry name" value="PHOSPHOGLYCOLATE PHOSPHATASE"/>
    <property type="match status" value="1"/>
</dbReference>
<dbReference type="InterPro" id="IPR023198">
    <property type="entry name" value="PGP-like_dom2"/>
</dbReference>
<reference evidence="6" key="1">
    <citation type="journal article" date="2019" name="Int. J. Syst. Evol. Microbiol.">
        <title>The Global Catalogue of Microorganisms (GCM) 10K type strain sequencing project: providing services to taxonomists for standard genome sequencing and annotation.</title>
        <authorList>
            <consortium name="The Broad Institute Genomics Platform"/>
            <consortium name="The Broad Institute Genome Sequencing Center for Infectious Disease"/>
            <person name="Wu L."/>
            <person name="Ma J."/>
        </authorList>
    </citation>
    <scope>NUCLEOTIDE SEQUENCE [LARGE SCALE GENOMIC DNA]</scope>
    <source>
        <strain evidence="6">JCM 31319</strain>
    </source>
</reference>